<reference evidence="3" key="1">
    <citation type="journal article" date="2021" name="PeerJ">
        <title>Extensive microbial diversity within the chicken gut microbiome revealed by metagenomics and culture.</title>
        <authorList>
            <person name="Gilroy R."/>
            <person name="Ravi A."/>
            <person name="Getino M."/>
            <person name="Pursley I."/>
            <person name="Horton D.L."/>
            <person name="Alikhan N.F."/>
            <person name="Baker D."/>
            <person name="Gharbi K."/>
            <person name="Hall N."/>
            <person name="Watson M."/>
            <person name="Adriaenssens E.M."/>
            <person name="Foster-Nyarko E."/>
            <person name="Jarju S."/>
            <person name="Secka A."/>
            <person name="Antonio M."/>
            <person name="Oren A."/>
            <person name="Chaudhuri R.R."/>
            <person name="La Ragione R."/>
            <person name="Hildebrand F."/>
            <person name="Pallen M.J."/>
        </authorList>
    </citation>
    <scope>NUCLEOTIDE SEQUENCE</scope>
    <source>
        <strain evidence="3">ChiBcec16_6824</strain>
    </source>
</reference>
<sequence>MTERFSDLWEGVDAPELSGEDSTPLDGERVRNLVRARIAPKAPRRRPVRKLLLAVGAAAALALGAGAAAGYFTPSQVFAPYFDEKDDTPLTDGQREILDTIGQTFPEGVTSNGATLTPLAALADENCYYLHLRLEAPAGTVLPDLDGDTEGYYQLFGMGKGEEIDLDLSAYADYGWDLSQEWLPDNAPTDNVKEVVLRYVKQPGTALDFHDGISKPLTIHGLWVQSPDKEYTPVFTGEFTFDIGLYFESQVVEVDTQNALQTNETYGFTTRLETLTLSPLSLSCCYSTTLEEDGPVSAGLGKLQIVLKDGTVFWPREAISRNPGKRDPRFDEHSVKETFVHTYDTCDVFDTPLDLSQVDYIQYGDTKLTLPPS</sequence>
<evidence type="ECO:0000313" key="4">
    <source>
        <dbReference type="Proteomes" id="UP000823868"/>
    </source>
</evidence>
<keyword evidence="2" id="KW-0812">Transmembrane</keyword>
<evidence type="ECO:0000256" key="2">
    <source>
        <dbReference type="SAM" id="Phobius"/>
    </source>
</evidence>
<comment type="caution">
    <text evidence="3">The sequence shown here is derived from an EMBL/GenBank/DDBJ whole genome shotgun (WGS) entry which is preliminary data.</text>
</comment>
<protein>
    <recommendedName>
        <fullName evidence="5">DUF4179 domain-containing protein</fullName>
    </recommendedName>
</protein>
<dbReference type="Proteomes" id="UP000823868">
    <property type="component" value="Unassembled WGS sequence"/>
</dbReference>
<dbReference type="AlphaFoldDB" id="A0A9D1Y7G8"/>
<evidence type="ECO:0008006" key="5">
    <source>
        <dbReference type="Google" id="ProtNLM"/>
    </source>
</evidence>
<evidence type="ECO:0000256" key="1">
    <source>
        <dbReference type="SAM" id="MobiDB-lite"/>
    </source>
</evidence>
<organism evidence="3 4">
    <name type="scientific">Candidatus Flavonifractor merdigallinarum</name>
    <dbReference type="NCBI Taxonomy" id="2838589"/>
    <lineage>
        <taxon>Bacteria</taxon>
        <taxon>Bacillati</taxon>
        <taxon>Bacillota</taxon>
        <taxon>Clostridia</taxon>
        <taxon>Eubacteriales</taxon>
        <taxon>Oscillospiraceae</taxon>
        <taxon>Flavonifractor</taxon>
    </lineage>
</organism>
<feature type="transmembrane region" description="Helical" evidence="2">
    <location>
        <begin position="51"/>
        <end position="72"/>
    </location>
</feature>
<accession>A0A9D1Y7G8</accession>
<feature type="region of interest" description="Disordered" evidence="1">
    <location>
        <begin position="1"/>
        <end position="25"/>
    </location>
</feature>
<gene>
    <name evidence="3" type="ORF">H9841_02130</name>
</gene>
<keyword evidence="2" id="KW-1133">Transmembrane helix</keyword>
<dbReference type="EMBL" id="DXDX01000041">
    <property type="protein sequence ID" value="HIY20685.1"/>
    <property type="molecule type" value="Genomic_DNA"/>
</dbReference>
<proteinExistence type="predicted"/>
<keyword evidence="2" id="KW-0472">Membrane</keyword>
<reference evidence="3" key="2">
    <citation type="submission" date="2021-04" db="EMBL/GenBank/DDBJ databases">
        <authorList>
            <person name="Gilroy R."/>
        </authorList>
    </citation>
    <scope>NUCLEOTIDE SEQUENCE</scope>
    <source>
        <strain evidence="3">ChiBcec16_6824</strain>
    </source>
</reference>
<evidence type="ECO:0000313" key="3">
    <source>
        <dbReference type="EMBL" id="HIY20685.1"/>
    </source>
</evidence>
<name>A0A9D1Y7G8_9FIRM</name>